<feature type="DNA-binding region" description="H-T-H motif" evidence="4">
    <location>
        <begin position="31"/>
        <end position="50"/>
    </location>
</feature>
<dbReference type="GO" id="GO:0003677">
    <property type="term" value="F:DNA binding"/>
    <property type="evidence" value="ECO:0007669"/>
    <property type="project" value="UniProtKB-UniRule"/>
</dbReference>
<dbReference type="SUPFAM" id="SSF48498">
    <property type="entry name" value="Tetracyclin repressor-like, C-terminal domain"/>
    <property type="match status" value="1"/>
</dbReference>
<evidence type="ECO:0000256" key="4">
    <source>
        <dbReference type="PROSITE-ProRule" id="PRU00335"/>
    </source>
</evidence>
<dbReference type="InterPro" id="IPR036271">
    <property type="entry name" value="Tet_transcr_reg_TetR-rel_C_sf"/>
</dbReference>
<feature type="domain" description="HTH tetR-type" evidence="5">
    <location>
        <begin position="8"/>
        <end position="68"/>
    </location>
</feature>
<sequence>MTTSESVTSPRDRLLRTASHLFYTEGIQAVGVERLVKEASVTKATFYRHFPSKDDLVSAYLTDTAQGIRASVDAARAGKAPMEALHAVMAALGDSTLEDGFRGCQFLNAATEYPDRTHPVRAVIDGQRAWLFGVLRELAVDLDHPDPDHAARLLMLLHDGAFQSAELDGPARVRETLRRAVDQLFPAPR</sequence>
<evidence type="ECO:0000313" key="6">
    <source>
        <dbReference type="EMBL" id="NDK92235.1"/>
    </source>
</evidence>
<dbReference type="RefSeq" id="WP_059034887.1">
    <property type="nucleotide sequence ID" value="NZ_JAADZU010000107.1"/>
</dbReference>
<gene>
    <name evidence="6" type="ORF">GYA93_22130</name>
</gene>
<keyword evidence="1" id="KW-0805">Transcription regulation</keyword>
<dbReference type="SUPFAM" id="SSF46689">
    <property type="entry name" value="Homeodomain-like"/>
    <property type="match status" value="1"/>
</dbReference>
<dbReference type="EMBL" id="JAADZU010000107">
    <property type="protein sequence ID" value="NDK92235.1"/>
    <property type="molecule type" value="Genomic_DNA"/>
</dbReference>
<dbReference type="AlphaFoldDB" id="A0A7K3LVC0"/>
<name>A0A7K3LVC0_9ACTN</name>
<accession>A0A7K3LVC0</accession>
<evidence type="ECO:0000313" key="7">
    <source>
        <dbReference type="Proteomes" id="UP000466307"/>
    </source>
</evidence>
<dbReference type="Gene3D" id="1.10.357.10">
    <property type="entry name" value="Tetracycline Repressor, domain 2"/>
    <property type="match status" value="1"/>
</dbReference>
<dbReference type="Pfam" id="PF00440">
    <property type="entry name" value="TetR_N"/>
    <property type="match status" value="1"/>
</dbReference>
<proteinExistence type="predicted"/>
<evidence type="ECO:0000259" key="5">
    <source>
        <dbReference type="PROSITE" id="PS50977"/>
    </source>
</evidence>
<dbReference type="Proteomes" id="UP000466307">
    <property type="component" value="Unassembled WGS sequence"/>
</dbReference>
<keyword evidence="3" id="KW-0804">Transcription</keyword>
<protein>
    <submittedName>
        <fullName evidence="6">TetR/AcrR family transcriptional regulator</fullName>
    </submittedName>
</protein>
<evidence type="ECO:0000256" key="1">
    <source>
        <dbReference type="ARBA" id="ARBA00023015"/>
    </source>
</evidence>
<dbReference type="InterPro" id="IPR001647">
    <property type="entry name" value="HTH_TetR"/>
</dbReference>
<organism evidence="6 7">
    <name type="scientific">Gordonia desulfuricans</name>
    <dbReference type="NCBI Taxonomy" id="89051"/>
    <lineage>
        <taxon>Bacteria</taxon>
        <taxon>Bacillati</taxon>
        <taxon>Actinomycetota</taxon>
        <taxon>Actinomycetes</taxon>
        <taxon>Mycobacteriales</taxon>
        <taxon>Gordoniaceae</taxon>
        <taxon>Gordonia</taxon>
    </lineage>
</organism>
<reference evidence="6 7" key="1">
    <citation type="submission" date="2020-01" db="EMBL/GenBank/DDBJ databases">
        <title>Investigation of new actinobacteria for the biodesulphurisation of diesel fuel.</title>
        <authorList>
            <person name="Athi Narayanan S.M."/>
        </authorList>
    </citation>
    <scope>NUCLEOTIDE SEQUENCE [LARGE SCALE GENOMIC DNA]</scope>
    <source>
        <strain evidence="6 7">213E</strain>
    </source>
</reference>
<keyword evidence="7" id="KW-1185">Reference proteome</keyword>
<dbReference type="PANTHER" id="PTHR47506:SF1">
    <property type="entry name" value="HTH-TYPE TRANSCRIPTIONAL REGULATOR YJDC"/>
    <property type="match status" value="1"/>
</dbReference>
<evidence type="ECO:0000256" key="2">
    <source>
        <dbReference type="ARBA" id="ARBA00023125"/>
    </source>
</evidence>
<dbReference type="PANTHER" id="PTHR47506">
    <property type="entry name" value="TRANSCRIPTIONAL REGULATORY PROTEIN"/>
    <property type="match status" value="1"/>
</dbReference>
<evidence type="ECO:0000256" key="3">
    <source>
        <dbReference type="ARBA" id="ARBA00023163"/>
    </source>
</evidence>
<dbReference type="InterPro" id="IPR009057">
    <property type="entry name" value="Homeodomain-like_sf"/>
</dbReference>
<comment type="caution">
    <text evidence="6">The sequence shown here is derived from an EMBL/GenBank/DDBJ whole genome shotgun (WGS) entry which is preliminary data.</text>
</comment>
<dbReference type="PRINTS" id="PR00455">
    <property type="entry name" value="HTHTETR"/>
</dbReference>
<dbReference type="PROSITE" id="PS50977">
    <property type="entry name" value="HTH_TETR_2"/>
    <property type="match status" value="1"/>
</dbReference>
<keyword evidence="2 4" id="KW-0238">DNA-binding</keyword>